<keyword evidence="7" id="KW-0812">Transmembrane</keyword>
<keyword evidence="5 9" id="KW-0418">Kinase</keyword>
<dbReference type="Gene3D" id="3.30.565.10">
    <property type="entry name" value="Histidine kinase-like ATPase, C-terminal domain"/>
    <property type="match status" value="1"/>
</dbReference>
<dbReference type="InterPro" id="IPR003594">
    <property type="entry name" value="HATPase_dom"/>
</dbReference>
<evidence type="ECO:0000256" key="1">
    <source>
        <dbReference type="ARBA" id="ARBA00000085"/>
    </source>
</evidence>
<organism evidence="9 10">
    <name type="scientific">Acetatifactor muris</name>
    <dbReference type="NCBI Taxonomy" id="879566"/>
    <lineage>
        <taxon>Bacteria</taxon>
        <taxon>Bacillati</taxon>
        <taxon>Bacillota</taxon>
        <taxon>Clostridia</taxon>
        <taxon>Lachnospirales</taxon>
        <taxon>Lachnospiraceae</taxon>
        <taxon>Acetatifactor</taxon>
    </lineage>
</organism>
<keyword evidence="6" id="KW-0902">Two-component regulatory system</keyword>
<dbReference type="InterPro" id="IPR050736">
    <property type="entry name" value="Sensor_HK_Regulatory"/>
</dbReference>
<dbReference type="SMART" id="SM00387">
    <property type="entry name" value="HATPase_c"/>
    <property type="match status" value="1"/>
</dbReference>
<proteinExistence type="predicted"/>
<dbReference type="Pfam" id="PF00512">
    <property type="entry name" value="HisKA"/>
    <property type="match status" value="1"/>
</dbReference>
<evidence type="ECO:0000256" key="4">
    <source>
        <dbReference type="ARBA" id="ARBA00022679"/>
    </source>
</evidence>
<dbReference type="SUPFAM" id="SSF47384">
    <property type="entry name" value="Homodimeric domain of signal transducing histidine kinase"/>
    <property type="match status" value="1"/>
</dbReference>
<dbReference type="Proteomes" id="UP000236311">
    <property type="component" value="Unassembled WGS sequence"/>
</dbReference>
<name>A0A2K4ZQA2_9FIRM</name>
<dbReference type="InterPro" id="IPR004358">
    <property type="entry name" value="Sig_transdc_His_kin-like_C"/>
</dbReference>
<evidence type="ECO:0000259" key="8">
    <source>
        <dbReference type="PROSITE" id="PS50109"/>
    </source>
</evidence>
<dbReference type="OrthoDB" id="9813151at2"/>
<evidence type="ECO:0000256" key="3">
    <source>
        <dbReference type="ARBA" id="ARBA00022553"/>
    </source>
</evidence>
<evidence type="ECO:0000256" key="2">
    <source>
        <dbReference type="ARBA" id="ARBA00012438"/>
    </source>
</evidence>
<evidence type="ECO:0000256" key="6">
    <source>
        <dbReference type="ARBA" id="ARBA00023012"/>
    </source>
</evidence>
<keyword evidence="4 9" id="KW-0808">Transferase</keyword>
<dbReference type="PRINTS" id="PR00344">
    <property type="entry name" value="BCTRLSENSOR"/>
</dbReference>
<reference evidence="9 10" key="1">
    <citation type="submission" date="2018-01" db="EMBL/GenBank/DDBJ databases">
        <authorList>
            <person name="Gaut B.S."/>
            <person name="Morton B.R."/>
            <person name="Clegg M.T."/>
            <person name="Duvall M.R."/>
        </authorList>
    </citation>
    <scope>NUCLEOTIDE SEQUENCE [LARGE SCALE GENOMIC DNA]</scope>
    <source>
        <strain evidence="9">GP69</strain>
    </source>
</reference>
<dbReference type="InterPro" id="IPR003661">
    <property type="entry name" value="HisK_dim/P_dom"/>
</dbReference>
<dbReference type="CDD" id="cd00082">
    <property type="entry name" value="HisKA"/>
    <property type="match status" value="1"/>
</dbReference>
<dbReference type="SMART" id="SM00388">
    <property type="entry name" value="HisKA"/>
    <property type="match status" value="1"/>
</dbReference>
<dbReference type="Pfam" id="PF02518">
    <property type="entry name" value="HATPase_c"/>
    <property type="match status" value="1"/>
</dbReference>
<dbReference type="PANTHER" id="PTHR43711:SF1">
    <property type="entry name" value="HISTIDINE KINASE 1"/>
    <property type="match status" value="1"/>
</dbReference>
<sequence>MLNKLYQKLYIIFISSMMLIITAVIGVLYINSVDNEQRVNSTFFGRLATLMIYELENPKNHPRKVIQPYESSYSIFALLTDPQGNVIYESAISFPTDRNLLLDRFSERTNTESTTVLQQTSATTQGGIITISGISHDTYWGIPATIVDKDGSLFHLYLLQQNKISFELIKKQLFFYILIWLISLLCVTTISHFLLKYAMKPTEMVLKSQKDFIASASHELKAPLAVILANNDKINGLSRELPPIRKATAVIDTELLHMSKLIKDMLFLASSDAGTRSVYKTMVNLDTLLITLYEAFEPVCSRKGIPLDADFMDIRFPQLYTDRECLFQILSIFMENAVSHSETKAAIQIKASLSRRAVTISVIDHGQGISAQDKPYIFDRFYCADKSHTDKSHFGLGLSIAKELAGFLSGNVGVRDTEGGGASFFLTLPLK</sequence>
<dbReference type="InterPro" id="IPR036097">
    <property type="entry name" value="HisK_dim/P_sf"/>
</dbReference>
<dbReference type="EC" id="2.7.13.3" evidence="2"/>
<evidence type="ECO:0000313" key="10">
    <source>
        <dbReference type="Proteomes" id="UP000236311"/>
    </source>
</evidence>
<dbReference type="EMBL" id="OFSM01000053">
    <property type="protein sequence ID" value="SOY32522.1"/>
    <property type="molecule type" value="Genomic_DNA"/>
</dbReference>
<keyword evidence="7" id="KW-0472">Membrane</keyword>
<dbReference type="PROSITE" id="PS50109">
    <property type="entry name" value="HIS_KIN"/>
    <property type="match status" value="1"/>
</dbReference>
<evidence type="ECO:0000313" key="9">
    <source>
        <dbReference type="EMBL" id="SOY32522.1"/>
    </source>
</evidence>
<evidence type="ECO:0000256" key="5">
    <source>
        <dbReference type="ARBA" id="ARBA00022777"/>
    </source>
</evidence>
<dbReference type="Gene3D" id="1.10.287.130">
    <property type="match status" value="1"/>
</dbReference>
<gene>
    <name evidence="9" type="primary">baeS_6</name>
    <name evidence="9" type="ORF">AMURIS_05287</name>
</gene>
<comment type="catalytic activity">
    <reaction evidence="1">
        <text>ATP + protein L-histidine = ADP + protein N-phospho-L-histidine.</text>
        <dbReference type="EC" id="2.7.13.3"/>
    </reaction>
</comment>
<keyword evidence="10" id="KW-1185">Reference proteome</keyword>
<evidence type="ECO:0000256" key="7">
    <source>
        <dbReference type="SAM" id="Phobius"/>
    </source>
</evidence>
<keyword evidence="3" id="KW-0597">Phosphoprotein</keyword>
<dbReference type="InterPro" id="IPR036890">
    <property type="entry name" value="HATPase_C_sf"/>
</dbReference>
<feature type="domain" description="Histidine kinase" evidence="8">
    <location>
        <begin position="215"/>
        <end position="431"/>
    </location>
</feature>
<dbReference type="GO" id="GO:0000155">
    <property type="term" value="F:phosphorelay sensor kinase activity"/>
    <property type="evidence" value="ECO:0007669"/>
    <property type="project" value="InterPro"/>
</dbReference>
<dbReference type="RefSeq" id="WP_103242462.1">
    <property type="nucleotide sequence ID" value="NZ_JANJZD010000059.1"/>
</dbReference>
<feature type="transmembrane region" description="Helical" evidence="7">
    <location>
        <begin position="173"/>
        <end position="195"/>
    </location>
</feature>
<keyword evidence="7" id="KW-1133">Transmembrane helix</keyword>
<feature type="transmembrane region" description="Helical" evidence="7">
    <location>
        <begin position="9"/>
        <end position="30"/>
    </location>
</feature>
<dbReference type="PANTHER" id="PTHR43711">
    <property type="entry name" value="TWO-COMPONENT HISTIDINE KINASE"/>
    <property type="match status" value="1"/>
</dbReference>
<dbReference type="InterPro" id="IPR005467">
    <property type="entry name" value="His_kinase_dom"/>
</dbReference>
<protein>
    <recommendedName>
        <fullName evidence="2">histidine kinase</fullName>
        <ecNumber evidence="2">2.7.13.3</ecNumber>
    </recommendedName>
</protein>
<dbReference type="SUPFAM" id="SSF55874">
    <property type="entry name" value="ATPase domain of HSP90 chaperone/DNA topoisomerase II/histidine kinase"/>
    <property type="match status" value="1"/>
</dbReference>
<dbReference type="AlphaFoldDB" id="A0A2K4ZQA2"/>
<accession>A0A2K4ZQA2</accession>